<protein>
    <submittedName>
        <fullName evidence="1">Uncharacterized protein</fullName>
    </submittedName>
</protein>
<keyword evidence="2" id="KW-1185">Reference proteome</keyword>
<organism evidence="1 2">
    <name type="scientific">Phaeosphaeria nodorum (strain SN15 / ATCC MYA-4574 / FGSC 10173)</name>
    <name type="common">Glume blotch fungus</name>
    <name type="synonym">Parastagonospora nodorum</name>
    <dbReference type="NCBI Taxonomy" id="321614"/>
    <lineage>
        <taxon>Eukaryota</taxon>
        <taxon>Fungi</taxon>
        <taxon>Dikarya</taxon>
        <taxon>Ascomycota</taxon>
        <taxon>Pezizomycotina</taxon>
        <taxon>Dothideomycetes</taxon>
        <taxon>Pleosporomycetidae</taxon>
        <taxon>Pleosporales</taxon>
        <taxon>Pleosporineae</taxon>
        <taxon>Phaeosphaeriaceae</taxon>
        <taxon>Parastagonospora</taxon>
    </lineage>
</organism>
<dbReference type="AlphaFoldDB" id="A0A7U2I3N6"/>
<dbReference type="VEuPathDB" id="FungiDB:JI435_091590"/>
<evidence type="ECO:0000313" key="2">
    <source>
        <dbReference type="Proteomes" id="UP000663193"/>
    </source>
</evidence>
<name>A0A7U2I3N6_PHANO</name>
<dbReference type="EMBL" id="CP069033">
    <property type="protein sequence ID" value="QRD00605.1"/>
    <property type="molecule type" value="Genomic_DNA"/>
</dbReference>
<accession>A0A7U2I3N6</accession>
<sequence>MPPWRFQTLSQELLWAREHGEGTSHLQQWFTRPCSGERPSYRGIRRLQTSSRANRFLRNSKVHTANITTQASTERCHSLPYRLRYGMVWALEQRTMLFRQLHGETFRLLAPCDLEMDMNKPSATA</sequence>
<gene>
    <name evidence="1" type="ORF">JI435_091590</name>
</gene>
<dbReference type="Proteomes" id="UP000663193">
    <property type="component" value="Chromosome 11"/>
</dbReference>
<evidence type="ECO:0000313" key="1">
    <source>
        <dbReference type="EMBL" id="QRD00605.1"/>
    </source>
</evidence>
<proteinExistence type="predicted"/>
<reference evidence="2" key="1">
    <citation type="journal article" date="2021" name="BMC Genomics">
        <title>Chromosome-level genome assembly and manually-curated proteome of model necrotroph Parastagonospora nodorum Sn15 reveals a genome-wide trove of candidate effector homologs, and redundancy of virulence-related functions within an accessory chromosome.</title>
        <authorList>
            <person name="Bertazzoni S."/>
            <person name="Jones D.A.B."/>
            <person name="Phan H.T."/>
            <person name="Tan K.-C."/>
            <person name="Hane J.K."/>
        </authorList>
    </citation>
    <scope>NUCLEOTIDE SEQUENCE [LARGE SCALE GENOMIC DNA]</scope>
    <source>
        <strain evidence="2">SN15 / ATCC MYA-4574 / FGSC 10173)</strain>
    </source>
</reference>